<feature type="compositionally biased region" description="Basic and acidic residues" evidence="1">
    <location>
        <begin position="64"/>
        <end position="78"/>
    </location>
</feature>
<name>A0A0A8Z4I8_ARUDO</name>
<accession>A0A0A8Z4I8</accession>
<proteinExistence type="predicted"/>
<reference evidence="2" key="2">
    <citation type="journal article" date="2015" name="Data Brief">
        <title>Shoot transcriptome of the giant reed, Arundo donax.</title>
        <authorList>
            <person name="Barrero R.A."/>
            <person name="Guerrero F.D."/>
            <person name="Moolhuijzen P."/>
            <person name="Goolsby J.A."/>
            <person name="Tidwell J."/>
            <person name="Bellgard S.E."/>
            <person name="Bellgard M.I."/>
        </authorList>
    </citation>
    <scope>NUCLEOTIDE SEQUENCE</scope>
    <source>
        <tissue evidence="2">Shoot tissue taken approximately 20 cm above the soil surface</tissue>
    </source>
</reference>
<reference evidence="2" key="1">
    <citation type="submission" date="2014-09" db="EMBL/GenBank/DDBJ databases">
        <authorList>
            <person name="Magalhaes I.L.F."/>
            <person name="Oliveira U."/>
            <person name="Santos F.R."/>
            <person name="Vidigal T.H.D.A."/>
            <person name="Brescovit A.D."/>
            <person name="Santos A.J."/>
        </authorList>
    </citation>
    <scope>NUCLEOTIDE SEQUENCE</scope>
    <source>
        <tissue evidence="2">Shoot tissue taken approximately 20 cm above the soil surface</tissue>
    </source>
</reference>
<dbReference type="AlphaFoldDB" id="A0A0A8Z4I8"/>
<feature type="compositionally biased region" description="Low complexity" evidence="1">
    <location>
        <begin position="46"/>
        <end position="57"/>
    </location>
</feature>
<feature type="region of interest" description="Disordered" evidence="1">
    <location>
        <begin position="1"/>
        <end position="78"/>
    </location>
</feature>
<evidence type="ECO:0000256" key="1">
    <source>
        <dbReference type="SAM" id="MobiDB-lite"/>
    </source>
</evidence>
<feature type="compositionally biased region" description="Polar residues" evidence="1">
    <location>
        <begin position="1"/>
        <end position="24"/>
    </location>
</feature>
<evidence type="ECO:0000313" key="2">
    <source>
        <dbReference type="EMBL" id="JAD34309.1"/>
    </source>
</evidence>
<sequence>MPASCSNKTRNQSAPGCTDLSANKTRNKRRSGLADPIPARRRRDLPAAASSSWAAPALCEGGGEEGRGERDMVDGLER</sequence>
<organism evidence="2">
    <name type="scientific">Arundo donax</name>
    <name type="common">Giant reed</name>
    <name type="synonym">Donax arundinaceus</name>
    <dbReference type="NCBI Taxonomy" id="35708"/>
    <lineage>
        <taxon>Eukaryota</taxon>
        <taxon>Viridiplantae</taxon>
        <taxon>Streptophyta</taxon>
        <taxon>Embryophyta</taxon>
        <taxon>Tracheophyta</taxon>
        <taxon>Spermatophyta</taxon>
        <taxon>Magnoliopsida</taxon>
        <taxon>Liliopsida</taxon>
        <taxon>Poales</taxon>
        <taxon>Poaceae</taxon>
        <taxon>PACMAD clade</taxon>
        <taxon>Arundinoideae</taxon>
        <taxon>Arundineae</taxon>
        <taxon>Arundo</taxon>
    </lineage>
</organism>
<dbReference type="EMBL" id="GBRH01263586">
    <property type="protein sequence ID" value="JAD34309.1"/>
    <property type="molecule type" value="Transcribed_RNA"/>
</dbReference>
<protein>
    <submittedName>
        <fullName evidence="2">Uncharacterized protein</fullName>
    </submittedName>
</protein>